<accession>M9MC58</accession>
<dbReference type="PROSITE" id="PS50102">
    <property type="entry name" value="RRM"/>
    <property type="match status" value="1"/>
</dbReference>
<organism evidence="3 4">
    <name type="scientific">Pseudozyma antarctica (strain T-34)</name>
    <name type="common">Yeast</name>
    <name type="synonym">Candida antarctica</name>
    <dbReference type="NCBI Taxonomy" id="1151754"/>
    <lineage>
        <taxon>Eukaryota</taxon>
        <taxon>Fungi</taxon>
        <taxon>Dikarya</taxon>
        <taxon>Basidiomycota</taxon>
        <taxon>Ustilaginomycotina</taxon>
        <taxon>Ustilaginomycetes</taxon>
        <taxon>Ustilaginales</taxon>
        <taxon>Ustilaginaceae</taxon>
        <taxon>Moesziomyces</taxon>
    </lineage>
</organism>
<dbReference type="AlphaFoldDB" id="M9MC58"/>
<evidence type="ECO:0000313" key="4">
    <source>
        <dbReference type="Proteomes" id="UP000011976"/>
    </source>
</evidence>
<dbReference type="InterPro" id="IPR012677">
    <property type="entry name" value="Nucleotide-bd_a/b_plait_sf"/>
</dbReference>
<dbReference type="OrthoDB" id="5541797at2759"/>
<dbReference type="Gene3D" id="3.30.70.330">
    <property type="match status" value="1"/>
</dbReference>
<evidence type="ECO:0000256" key="1">
    <source>
        <dbReference type="PROSITE-ProRule" id="PRU00176"/>
    </source>
</evidence>
<keyword evidence="1" id="KW-0694">RNA-binding</keyword>
<name>M9MC58_PSEA3</name>
<sequence>MALLGAPSLRPGSLASIRVSALLAFGAPAVAAPARACFSRPNRSLVSTAATPANDRFESAQLTNAIQQIDKPSRPQQYKDVVLSSLPPTATPSDIRSLALGKTRNDLARIEFLYTKSMRPSGRAIASFSNAGHARTFEETVQGRILGGRQVQARLQSAERRDAFLQSHYASWSWHYQLPLDLIEYERGTLVLLRNIPQDTFEARLEERLASRYDLRQQDRWRGKRTAYPGYFHDKKGYGGSHDVVLGGVLKLPKAHPDATTTSFIVRCQSAFEANRLVRRWHNTYFAPATFDIQDTAGRYRVAASVLY</sequence>
<dbReference type="InterPro" id="IPR000504">
    <property type="entry name" value="RRM_dom"/>
</dbReference>
<proteinExistence type="predicted"/>
<dbReference type="GO" id="GO:0003723">
    <property type="term" value="F:RNA binding"/>
    <property type="evidence" value="ECO:0007669"/>
    <property type="project" value="UniProtKB-UniRule"/>
</dbReference>
<dbReference type="CDD" id="cd00590">
    <property type="entry name" value="RRM_SF"/>
    <property type="match status" value="1"/>
</dbReference>
<evidence type="ECO:0000313" key="3">
    <source>
        <dbReference type="EMBL" id="GAC71442.1"/>
    </source>
</evidence>
<dbReference type="SUPFAM" id="SSF54928">
    <property type="entry name" value="RNA-binding domain, RBD"/>
    <property type="match status" value="1"/>
</dbReference>
<dbReference type="Proteomes" id="UP000011976">
    <property type="component" value="Unassembled WGS sequence"/>
</dbReference>
<evidence type="ECO:0000259" key="2">
    <source>
        <dbReference type="PROSITE" id="PS50102"/>
    </source>
</evidence>
<reference evidence="4" key="1">
    <citation type="journal article" date="2013" name="Genome Announc.">
        <title>Genome sequence of the basidiomycetous yeast Pseudozyma antarctica T-34, a producer of the glycolipid biosurfactants mannosylerythritol lipids.</title>
        <authorList>
            <person name="Morita T."/>
            <person name="Koike H."/>
            <person name="Koyama Y."/>
            <person name="Hagiwara H."/>
            <person name="Ito E."/>
            <person name="Fukuoka T."/>
            <person name="Imura T."/>
            <person name="Machida M."/>
            <person name="Kitamoto D."/>
        </authorList>
    </citation>
    <scope>NUCLEOTIDE SEQUENCE [LARGE SCALE GENOMIC DNA]</scope>
    <source>
        <strain evidence="4">T-34</strain>
    </source>
</reference>
<dbReference type="EMBL" id="DF196769">
    <property type="protein sequence ID" value="GAC71442.1"/>
    <property type="molecule type" value="Genomic_DNA"/>
</dbReference>
<gene>
    <name evidence="3" type="ORF">PANT_3c00028</name>
</gene>
<dbReference type="InterPro" id="IPR035979">
    <property type="entry name" value="RBD_domain_sf"/>
</dbReference>
<feature type="domain" description="RRM" evidence="2">
    <location>
        <begin position="79"/>
        <end position="158"/>
    </location>
</feature>
<protein>
    <recommendedName>
        <fullName evidence="2">RRM domain-containing protein</fullName>
    </recommendedName>
</protein>